<accession>A0A1L9QUX8</accession>
<protein>
    <recommendedName>
        <fullName evidence="3">PEP-CTERM protein-sorting domain-containing protein</fullName>
    </recommendedName>
</protein>
<dbReference type="AlphaFoldDB" id="A0A1L9QUX8"/>
<organism evidence="1 2">
    <name type="scientific">Roseofilum reptotaenium AO1-A</name>
    <dbReference type="NCBI Taxonomy" id="1925591"/>
    <lineage>
        <taxon>Bacteria</taxon>
        <taxon>Bacillati</taxon>
        <taxon>Cyanobacteriota</taxon>
        <taxon>Cyanophyceae</taxon>
        <taxon>Desertifilales</taxon>
        <taxon>Desertifilaceae</taxon>
        <taxon>Roseofilum</taxon>
    </lineage>
</organism>
<name>A0A1L9QUX8_9CYAN</name>
<sequence length="203" mass="21840">MKIKSVIEITAIASTISLLSFSKPVSAFTLVFDDVTAGVTHINDLEIDEKIYDVSFVGGSFLSLFGLPDSPDFKAPTFWGDDSGGLNALNAIMTALGDNTFIVDNGFVTWDAFFLPTKSCEDCPPGWTGYPWIKGLTDGNHGSSIDTISGFSADISWKTSNSVWRYAVFQESQSRSVPEPVSAIALLGGASAILLTHRKSKNK</sequence>
<dbReference type="Proteomes" id="UP000183940">
    <property type="component" value="Unassembled WGS sequence"/>
</dbReference>
<dbReference type="STRING" id="1925591.BI308_05260"/>
<gene>
    <name evidence="1" type="ORF">BI308_05260</name>
</gene>
<evidence type="ECO:0000313" key="1">
    <source>
        <dbReference type="EMBL" id="OJJ26505.1"/>
    </source>
</evidence>
<reference evidence="1" key="1">
    <citation type="submission" date="2016-10" db="EMBL/GenBank/DDBJ databases">
        <title>CRISPR-Cas defence system in Roseofilum reptotaenium: evidence of a bacteriophage-cyanobacterium arms race in the coral black band disease.</title>
        <authorList>
            <person name="Buerger P."/>
            <person name="Wood-Charlson E.M."/>
            <person name="Weynberg K.D."/>
            <person name="Willis B."/>
            <person name="Van Oppen M.J."/>
        </authorList>
    </citation>
    <scope>NUCLEOTIDE SEQUENCE [LARGE SCALE GENOMIC DNA]</scope>
    <source>
        <strain evidence="1">AO1-A</strain>
    </source>
</reference>
<comment type="caution">
    <text evidence="1">The sequence shown here is derived from an EMBL/GenBank/DDBJ whole genome shotgun (WGS) entry which is preliminary data.</text>
</comment>
<keyword evidence="2" id="KW-1185">Reference proteome</keyword>
<evidence type="ECO:0000313" key="2">
    <source>
        <dbReference type="Proteomes" id="UP000183940"/>
    </source>
</evidence>
<evidence type="ECO:0008006" key="3">
    <source>
        <dbReference type="Google" id="ProtNLM"/>
    </source>
</evidence>
<proteinExistence type="predicted"/>
<dbReference type="EMBL" id="MLAW01000006">
    <property type="protein sequence ID" value="OJJ26505.1"/>
    <property type="molecule type" value="Genomic_DNA"/>
</dbReference>